<dbReference type="Proteomes" id="UP001172101">
    <property type="component" value="Unassembled WGS sequence"/>
</dbReference>
<evidence type="ECO:0000256" key="1">
    <source>
        <dbReference type="SAM" id="MobiDB-lite"/>
    </source>
</evidence>
<feature type="compositionally biased region" description="Basic and acidic residues" evidence="1">
    <location>
        <begin position="201"/>
        <end position="215"/>
    </location>
</feature>
<proteinExistence type="predicted"/>
<dbReference type="GeneID" id="85316898"/>
<comment type="caution">
    <text evidence="2">The sequence shown here is derived from an EMBL/GenBank/DDBJ whole genome shotgun (WGS) entry which is preliminary data.</text>
</comment>
<accession>A0AA40B6Q5</accession>
<dbReference type="AlphaFoldDB" id="A0AA40B6Q5"/>
<organism evidence="2 3">
    <name type="scientific">Lasiosphaeria miniovina</name>
    <dbReference type="NCBI Taxonomy" id="1954250"/>
    <lineage>
        <taxon>Eukaryota</taxon>
        <taxon>Fungi</taxon>
        <taxon>Dikarya</taxon>
        <taxon>Ascomycota</taxon>
        <taxon>Pezizomycotina</taxon>
        <taxon>Sordariomycetes</taxon>
        <taxon>Sordariomycetidae</taxon>
        <taxon>Sordariales</taxon>
        <taxon>Lasiosphaeriaceae</taxon>
        <taxon>Lasiosphaeria</taxon>
    </lineage>
</organism>
<protein>
    <submittedName>
        <fullName evidence="2">Uncharacterized protein</fullName>
    </submittedName>
</protein>
<evidence type="ECO:0000313" key="2">
    <source>
        <dbReference type="EMBL" id="KAK0728701.1"/>
    </source>
</evidence>
<feature type="region of interest" description="Disordered" evidence="1">
    <location>
        <begin position="198"/>
        <end position="224"/>
    </location>
</feature>
<evidence type="ECO:0000313" key="3">
    <source>
        <dbReference type="Proteomes" id="UP001172101"/>
    </source>
</evidence>
<gene>
    <name evidence="2" type="ORF">B0T26DRAFT_183000</name>
</gene>
<dbReference type="EMBL" id="JAUIRO010000002">
    <property type="protein sequence ID" value="KAK0728701.1"/>
    <property type="molecule type" value="Genomic_DNA"/>
</dbReference>
<keyword evidence="3" id="KW-1185">Reference proteome</keyword>
<sequence>MVEPAGWDWPRLKLIQRPQRQLRELELACVGFVEITTSVFAPAAQRKKGEKGQTPISAGLDLADAAKGRFLPHRNYFGPVKLLLPNRRFVKYRIAAARFNTQGRRVRITHFGEASFFFISQAYVDSYLSTAPVQNPALPAFPARSISAINSFLPFTPRGTCLPCSGHSSRTSPIGASVVHRQTLINWRTCGVSSFSFRQKRQPDSRGPSRADSSSKTRFSFDAL</sequence>
<reference evidence="2" key="1">
    <citation type="submission" date="2023-06" db="EMBL/GenBank/DDBJ databases">
        <title>Genome-scale phylogeny and comparative genomics of the fungal order Sordariales.</title>
        <authorList>
            <consortium name="Lawrence Berkeley National Laboratory"/>
            <person name="Hensen N."/>
            <person name="Bonometti L."/>
            <person name="Westerberg I."/>
            <person name="Brannstrom I.O."/>
            <person name="Guillou S."/>
            <person name="Cros-Aarteil S."/>
            <person name="Calhoun S."/>
            <person name="Haridas S."/>
            <person name="Kuo A."/>
            <person name="Mondo S."/>
            <person name="Pangilinan J."/>
            <person name="Riley R."/>
            <person name="LaButti K."/>
            <person name="Andreopoulos B."/>
            <person name="Lipzen A."/>
            <person name="Chen C."/>
            <person name="Yanf M."/>
            <person name="Daum C."/>
            <person name="Ng V."/>
            <person name="Clum A."/>
            <person name="Steindorff A."/>
            <person name="Ohm R."/>
            <person name="Martin F."/>
            <person name="Silar P."/>
            <person name="Natvig D."/>
            <person name="Lalanne C."/>
            <person name="Gautier V."/>
            <person name="Ament-velasquez S.L."/>
            <person name="Kruys A."/>
            <person name="Hutchinson M.I."/>
            <person name="Powell A.J."/>
            <person name="Barry K."/>
            <person name="Miller A.N."/>
            <person name="Grigoriev I.V."/>
            <person name="Debuchy R."/>
            <person name="Gladieux P."/>
            <person name="Thoren M.H."/>
            <person name="Johannesson H."/>
        </authorList>
    </citation>
    <scope>NUCLEOTIDE SEQUENCE</scope>
    <source>
        <strain evidence="2">SMH2392-1A</strain>
    </source>
</reference>
<dbReference type="RefSeq" id="XP_060301556.1">
    <property type="nucleotide sequence ID" value="XM_060433628.1"/>
</dbReference>
<name>A0AA40B6Q5_9PEZI</name>